<feature type="compositionally biased region" description="Polar residues" evidence="2">
    <location>
        <begin position="30"/>
        <end position="45"/>
    </location>
</feature>
<dbReference type="SMART" id="SM00255">
    <property type="entry name" value="TIR"/>
    <property type="match status" value="1"/>
</dbReference>
<accession>A0A2P6PKW5</accession>
<evidence type="ECO:0000313" key="5">
    <source>
        <dbReference type="EMBL" id="PRQ22556.1"/>
    </source>
</evidence>
<keyword evidence="6" id="KW-1185">Reference proteome</keyword>
<dbReference type="PANTHER" id="PTHR32009:SF153">
    <property type="entry name" value="TMV RESISTANCE PROTEIN N-LIKE"/>
    <property type="match status" value="1"/>
</dbReference>
<dbReference type="FunFam" id="3.40.50.10140:FF:000007">
    <property type="entry name" value="Disease resistance protein (TIR-NBS-LRR class)"/>
    <property type="match status" value="1"/>
</dbReference>
<evidence type="ECO:0000256" key="3">
    <source>
        <dbReference type="SAM" id="SignalP"/>
    </source>
</evidence>
<evidence type="ECO:0000313" key="6">
    <source>
        <dbReference type="Proteomes" id="UP000238479"/>
    </source>
</evidence>
<dbReference type="InterPro" id="IPR035897">
    <property type="entry name" value="Toll_tir_struct_dom_sf"/>
</dbReference>
<dbReference type="Gene3D" id="3.40.50.10140">
    <property type="entry name" value="Toll/interleukin-1 receptor homology (TIR) domain"/>
    <property type="match status" value="1"/>
</dbReference>
<feature type="domain" description="TIR" evidence="4">
    <location>
        <begin position="131"/>
        <end position="282"/>
    </location>
</feature>
<comment type="caution">
    <text evidence="5">The sequence shown here is derived from an EMBL/GenBank/DDBJ whole genome shotgun (WGS) entry which is preliminary data.</text>
</comment>
<protein>
    <submittedName>
        <fullName evidence="5">Putative TIR domain-containing protein</fullName>
    </submittedName>
</protein>
<feature type="region of interest" description="Disordered" evidence="2">
    <location>
        <begin position="29"/>
        <end position="91"/>
    </location>
</feature>
<dbReference type="Proteomes" id="UP000238479">
    <property type="component" value="Chromosome 6"/>
</dbReference>
<reference evidence="5 6" key="1">
    <citation type="journal article" date="2018" name="Nat. Genet.">
        <title>The Rosa genome provides new insights in the design of modern roses.</title>
        <authorList>
            <person name="Bendahmane M."/>
        </authorList>
    </citation>
    <scope>NUCLEOTIDE SEQUENCE [LARGE SCALE GENOMIC DNA]</scope>
    <source>
        <strain evidence="6">cv. Old Blush</strain>
    </source>
</reference>
<dbReference type="GO" id="GO:0007165">
    <property type="term" value="P:signal transduction"/>
    <property type="evidence" value="ECO:0007669"/>
    <property type="project" value="InterPro"/>
</dbReference>
<dbReference type="Pfam" id="PF01582">
    <property type="entry name" value="TIR"/>
    <property type="match status" value="1"/>
</dbReference>
<proteinExistence type="predicted"/>
<feature type="chain" id="PRO_5015189183" evidence="3">
    <location>
        <begin position="18"/>
        <end position="282"/>
    </location>
</feature>
<evidence type="ECO:0000256" key="2">
    <source>
        <dbReference type="SAM" id="MobiDB-lite"/>
    </source>
</evidence>
<dbReference type="InterPro" id="IPR000157">
    <property type="entry name" value="TIR_dom"/>
</dbReference>
<sequence length="282" mass="31207">MFTVLLFLVLFVSLLLQFLNYLLPPPAQSPADSPNIQIPASPSNPKSEHEEVPADSPNIKIPASPSNPKSEHEEVPADSRNIQIPASPSNPKLEHVEVPVDSTNTQTVLSSLSALMKHDKIPAEASSSSGSTFDVFLSFRGEDTRHGFTDHLYYAMIQKGIIAFRDTEKLERGRPISSDLLKAIKESRIAVIILSANYATSTWCLEELAQIVECEKSTGLKVLPVFYHVEPSEVRKQTGSFYKAFCKHAKTFADDMGKAKVNKWREALTKVANISGWDLKGR</sequence>
<keyword evidence="1" id="KW-0520">NAD</keyword>
<dbReference type="STRING" id="74649.A0A2P6PKW5"/>
<name>A0A2P6PKW5_ROSCH</name>
<keyword evidence="3" id="KW-0732">Signal</keyword>
<gene>
    <name evidence="5" type="ORF">RchiOBHm_Chr6g0251611</name>
</gene>
<dbReference type="SUPFAM" id="SSF52200">
    <property type="entry name" value="Toll/Interleukin receptor TIR domain"/>
    <property type="match status" value="1"/>
</dbReference>
<organism evidence="5 6">
    <name type="scientific">Rosa chinensis</name>
    <name type="common">China rose</name>
    <dbReference type="NCBI Taxonomy" id="74649"/>
    <lineage>
        <taxon>Eukaryota</taxon>
        <taxon>Viridiplantae</taxon>
        <taxon>Streptophyta</taxon>
        <taxon>Embryophyta</taxon>
        <taxon>Tracheophyta</taxon>
        <taxon>Spermatophyta</taxon>
        <taxon>Magnoliopsida</taxon>
        <taxon>eudicotyledons</taxon>
        <taxon>Gunneridae</taxon>
        <taxon>Pentapetalae</taxon>
        <taxon>rosids</taxon>
        <taxon>fabids</taxon>
        <taxon>Rosales</taxon>
        <taxon>Rosaceae</taxon>
        <taxon>Rosoideae</taxon>
        <taxon>Rosoideae incertae sedis</taxon>
        <taxon>Rosa</taxon>
    </lineage>
</organism>
<dbReference type="Gramene" id="PRQ22556">
    <property type="protein sequence ID" value="PRQ22556"/>
    <property type="gene ID" value="RchiOBHm_Chr6g0251611"/>
</dbReference>
<dbReference type="PROSITE" id="PS50104">
    <property type="entry name" value="TIR"/>
    <property type="match status" value="1"/>
</dbReference>
<dbReference type="AlphaFoldDB" id="A0A2P6PKW5"/>
<feature type="compositionally biased region" description="Polar residues" evidence="2">
    <location>
        <begin position="80"/>
        <end position="90"/>
    </location>
</feature>
<feature type="signal peptide" evidence="3">
    <location>
        <begin position="1"/>
        <end position="17"/>
    </location>
</feature>
<dbReference type="PANTHER" id="PTHR32009">
    <property type="entry name" value="TMV RESISTANCE PROTEIN N-LIKE"/>
    <property type="match status" value="1"/>
</dbReference>
<evidence type="ECO:0000259" key="4">
    <source>
        <dbReference type="PROSITE" id="PS50104"/>
    </source>
</evidence>
<dbReference type="EMBL" id="PDCK01000044">
    <property type="protein sequence ID" value="PRQ22556.1"/>
    <property type="molecule type" value="Genomic_DNA"/>
</dbReference>
<evidence type="ECO:0000256" key="1">
    <source>
        <dbReference type="ARBA" id="ARBA00023027"/>
    </source>
</evidence>